<dbReference type="Proteomes" id="UP000620224">
    <property type="component" value="Unassembled WGS sequence"/>
</dbReference>
<dbReference type="InterPro" id="IPR016181">
    <property type="entry name" value="Acyl_CoA_acyltransferase"/>
</dbReference>
<proteinExistence type="predicted"/>
<name>A0A918JBM8_9ACTN</name>
<evidence type="ECO:0000313" key="2">
    <source>
        <dbReference type="Proteomes" id="UP000620224"/>
    </source>
</evidence>
<evidence type="ECO:0000313" key="1">
    <source>
        <dbReference type="EMBL" id="GGW71106.1"/>
    </source>
</evidence>
<dbReference type="AlphaFoldDB" id="A0A918JBM8"/>
<protein>
    <submittedName>
        <fullName evidence="1">Uncharacterized protein</fullName>
    </submittedName>
</protein>
<dbReference type="EMBL" id="BMUE01000014">
    <property type="protein sequence ID" value="GGW71106.1"/>
    <property type="molecule type" value="Genomic_DNA"/>
</dbReference>
<reference evidence="1" key="2">
    <citation type="submission" date="2020-09" db="EMBL/GenBank/DDBJ databases">
        <authorList>
            <person name="Sun Q."/>
            <person name="Ohkuma M."/>
        </authorList>
    </citation>
    <scope>NUCLEOTIDE SEQUENCE</scope>
    <source>
        <strain evidence="1">JCM 4490</strain>
    </source>
</reference>
<dbReference type="RefSeq" id="WP_229816294.1">
    <property type="nucleotide sequence ID" value="NZ_BMUE01000014.1"/>
</dbReference>
<sequence>MAERAVEVGRPGEFRDVYHRVYRGHGRALPDALLAGRDERFAVLAASTRAPAHDMYLRWGWAKAGELAGPPYGVALLALPLTT</sequence>
<dbReference type="SUPFAM" id="SSF55729">
    <property type="entry name" value="Acyl-CoA N-acyltransferases (Nat)"/>
    <property type="match status" value="1"/>
</dbReference>
<keyword evidence="2" id="KW-1185">Reference proteome</keyword>
<accession>A0A918JBM8</accession>
<gene>
    <name evidence="1" type="ORF">GCM10010503_55620</name>
</gene>
<organism evidence="1 2">
    <name type="scientific">Streptomyces lucensis JCM 4490</name>
    <dbReference type="NCBI Taxonomy" id="1306176"/>
    <lineage>
        <taxon>Bacteria</taxon>
        <taxon>Bacillati</taxon>
        <taxon>Actinomycetota</taxon>
        <taxon>Actinomycetes</taxon>
        <taxon>Kitasatosporales</taxon>
        <taxon>Streptomycetaceae</taxon>
        <taxon>Streptomyces</taxon>
    </lineage>
</organism>
<reference evidence="1" key="1">
    <citation type="journal article" date="2014" name="Int. J. Syst. Evol. Microbiol.">
        <title>Complete genome sequence of Corynebacterium casei LMG S-19264T (=DSM 44701T), isolated from a smear-ripened cheese.</title>
        <authorList>
            <consortium name="US DOE Joint Genome Institute (JGI-PGF)"/>
            <person name="Walter F."/>
            <person name="Albersmeier A."/>
            <person name="Kalinowski J."/>
            <person name="Ruckert C."/>
        </authorList>
    </citation>
    <scope>NUCLEOTIDE SEQUENCE</scope>
    <source>
        <strain evidence="1">JCM 4490</strain>
    </source>
</reference>
<comment type="caution">
    <text evidence="1">The sequence shown here is derived from an EMBL/GenBank/DDBJ whole genome shotgun (WGS) entry which is preliminary data.</text>
</comment>